<feature type="transmembrane region" description="Helical" evidence="1">
    <location>
        <begin position="39"/>
        <end position="63"/>
    </location>
</feature>
<dbReference type="PANTHER" id="PTHR36305:SF1">
    <property type="entry name" value="PHOSPHATIDYLGLYCEROPHOSPHATASE A"/>
    <property type="match status" value="1"/>
</dbReference>
<gene>
    <name evidence="3" type="ORF">GXY80_01005</name>
</gene>
<dbReference type="InterPro" id="IPR026037">
    <property type="entry name" value="PgpA"/>
</dbReference>
<dbReference type="AlphaFoldDB" id="A0A351U3N2"/>
<protein>
    <submittedName>
        <fullName evidence="3">Phosphatidylglycerophosphatase A</fullName>
    </submittedName>
</protein>
<dbReference type="EMBL" id="JAAYEE010000018">
    <property type="protein sequence ID" value="NLW34049.1"/>
    <property type="molecule type" value="Genomic_DNA"/>
</dbReference>
<sequence>MIERSTAVKDKALLFFLTSGFIGYLPFAPGTYGSAFGCILLYLLPSVFAGVIFVAALTVAAVVAINSLSYEGEDPGYIVMDEVIGMLVTMVGHKVTIPSLAAGFVLFRFFDIVKPFPIKRVEGLPRGYGIVADDILAGIFASLVLFLWGSIRP</sequence>
<dbReference type="InterPro" id="IPR007686">
    <property type="entry name" value="YutG/PgpA"/>
</dbReference>
<dbReference type="GO" id="GO:0008962">
    <property type="term" value="F:phosphatidylglycerophosphatase activity"/>
    <property type="evidence" value="ECO:0007669"/>
    <property type="project" value="InterPro"/>
</dbReference>
<dbReference type="PANTHER" id="PTHR36305">
    <property type="entry name" value="PHOSPHATIDYLGLYCEROPHOSPHATASE A"/>
    <property type="match status" value="1"/>
</dbReference>
<dbReference type="CDD" id="cd06971">
    <property type="entry name" value="PgpA"/>
    <property type="match status" value="1"/>
</dbReference>
<reference evidence="3" key="1">
    <citation type="journal article" date="2020" name="Biotechnol. Biofuels">
        <title>New insights from the biogas microbiome by comprehensive genome-resolved metagenomics of nearly 1600 species originating from multiple anaerobic digesters.</title>
        <authorList>
            <person name="Campanaro S."/>
            <person name="Treu L."/>
            <person name="Rodriguez-R L.M."/>
            <person name="Kovalovszki A."/>
            <person name="Ziels R.M."/>
            <person name="Maus I."/>
            <person name="Zhu X."/>
            <person name="Kougias P.G."/>
            <person name="Basile A."/>
            <person name="Luo G."/>
            <person name="Schluter A."/>
            <person name="Konstantinidis K.T."/>
            <person name="Angelidaki I."/>
        </authorList>
    </citation>
    <scope>NUCLEOTIDE SEQUENCE</scope>
    <source>
        <strain evidence="3">AS06rmzACSIP_7</strain>
    </source>
</reference>
<keyword evidence="1" id="KW-0812">Transmembrane</keyword>
<evidence type="ECO:0000259" key="2">
    <source>
        <dbReference type="Pfam" id="PF04608"/>
    </source>
</evidence>
<dbReference type="Pfam" id="PF04608">
    <property type="entry name" value="PgpA"/>
    <property type="match status" value="1"/>
</dbReference>
<evidence type="ECO:0000256" key="1">
    <source>
        <dbReference type="SAM" id="Phobius"/>
    </source>
</evidence>
<name>A0A351U3N2_9BACT</name>
<dbReference type="STRING" id="909663.GCA_000512235_01333"/>
<dbReference type="InterPro" id="IPR036681">
    <property type="entry name" value="PgpA-like_sf"/>
</dbReference>
<keyword evidence="1" id="KW-1133">Transmembrane helix</keyword>
<dbReference type="SUPFAM" id="SSF101307">
    <property type="entry name" value="YutG-like"/>
    <property type="match status" value="1"/>
</dbReference>
<feature type="transmembrane region" description="Helical" evidence="1">
    <location>
        <begin position="128"/>
        <end position="151"/>
    </location>
</feature>
<dbReference type="Proteomes" id="UP000777265">
    <property type="component" value="Unassembled WGS sequence"/>
</dbReference>
<feature type="transmembrane region" description="Helical" evidence="1">
    <location>
        <begin position="12"/>
        <end position="32"/>
    </location>
</feature>
<dbReference type="PIRSF" id="PIRSF006162">
    <property type="entry name" value="PgpA"/>
    <property type="match status" value="1"/>
</dbReference>
<comment type="caution">
    <text evidence="3">The sequence shown here is derived from an EMBL/GenBank/DDBJ whole genome shotgun (WGS) entry which is preliminary data.</text>
</comment>
<evidence type="ECO:0000313" key="3">
    <source>
        <dbReference type="EMBL" id="NLW34049.1"/>
    </source>
</evidence>
<feature type="transmembrane region" description="Helical" evidence="1">
    <location>
        <begin position="83"/>
        <end position="107"/>
    </location>
</feature>
<reference evidence="3" key="2">
    <citation type="submission" date="2020-01" db="EMBL/GenBank/DDBJ databases">
        <authorList>
            <person name="Campanaro S."/>
        </authorList>
    </citation>
    <scope>NUCLEOTIDE SEQUENCE</scope>
    <source>
        <strain evidence="3">AS06rmzACSIP_7</strain>
    </source>
</reference>
<evidence type="ECO:0000313" key="4">
    <source>
        <dbReference type="Proteomes" id="UP000777265"/>
    </source>
</evidence>
<feature type="domain" description="YutG/PgpA" evidence="2">
    <location>
        <begin position="17"/>
        <end position="147"/>
    </location>
</feature>
<accession>A0A351U3N2</accession>
<keyword evidence="1" id="KW-0472">Membrane</keyword>
<organism evidence="3 4">
    <name type="scientific">Syntrophorhabdus aromaticivorans</name>
    <dbReference type="NCBI Taxonomy" id="328301"/>
    <lineage>
        <taxon>Bacteria</taxon>
        <taxon>Pseudomonadati</taxon>
        <taxon>Thermodesulfobacteriota</taxon>
        <taxon>Syntrophorhabdia</taxon>
        <taxon>Syntrophorhabdales</taxon>
        <taxon>Syntrophorhabdaceae</taxon>
        <taxon>Syntrophorhabdus</taxon>
    </lineage>
</organism>
<dbReference type="GO" id="GO:0006629">
    <property type="term" value="P:lipid metabolic process"/>
    <property type="evidence" value="ECO:0007669"/>
    <property type="project" value="InterPro"/>
</dbReference>
<proteinExistence type="predicted"/>